<dbReference type="RefSeq" id="WP_167038544.1">
    <property type="nucleotide sequence ID" value="NZ_BAAANA010000001.1"/>
</dbReference>
<reference evidence="1 2" key="1">
    <citation type="submission" date="2020-05" db="EMBL/GenBank/DDBJ databases">
        <title>MicrobeNet Type strains.</title>
        <authorList>
            <person name="Nicholson A.C."/>
        </authorList>
    </citation>
    <scope>NUCLEOTIDE SEQUENCE [LARGE SCALE GENOMIC DNA]</scope>
    <source>
        <strain evidence="1 2">JCM 14282</strain>
    </source>
</reference>
<dbReference type="Proteomes" id="UP000543598">
    <property type="component" value="Unassembled WGS sequence"/>
</dbReference>
<proteinExistence type="predicted"/>
<organism evidence="1 2">
    <name type="scientific">Microbacterium ulmi</name>
    <dbReference type="NCBI Taxonomy" id="179095"/>
    <lineage>
        <taxon>Bacteria</taxon>
        <taxon>Bacillati</taxon>
        <taxon>Actinomycetota</taxon>
        <taxon>Actinomycetes</taxon>
        <taxon>Micrococcales</taxon>
        <taxon>Microbacteriaceae</taxon>
        <taxon>Microbacterium</taxon>
    </lineage>
</organism>
<name>A0A7Y2M0Q1_9MICO</name>
<gene>
    <name evidence="1" type="ORF">HLA99_10630</name>
</gene>
<evidence type="ECO:0000313" key="1">
    <source>
        <dbReference type="EMBL" id="NNH04304.1"/>
    </source>
</evidence>
<keyword evidence="2" id="KW-1185">Reference proteome</keyword>
<protein>
    <submittedName>
        <fullName evidence="1">Uncharacterized protein</fullName>
    </submittedName>
</protein>
<accession>A0A7Y2M0Q1</accession>
<sequence>MVIVHAADVLVPVAEYIARRYPRKRVILWYWNNASPGSNPALARSQRRIELWSFDSEDCARYGMGHNTTYSFMSLSDIDATSDVDFFFFGADKGRAAILDELAGAITRAGLTHRLWIAGDESRGVSPSGVAFRSPMSYSAHLTNTARARVIVDVVQAGQSGMTLRPLEALFLGKKLLTNSLDIVHSPLYDPTRVFVFGLDDEAALRSFVETPMVRPTRALLEYYDVAGWIGRFENRMPH</sequence>
<evidence type="ECO:0000313" key="2">
    <source>
        <dbReference type="Proteomes" id="UP000543598"/>
    </source>
</evidence>
<dbReference type="EMBL" id="JABEMB010000014">
    <property type="protein sequence ID" value="NNH04304.1"/>
    <property type="molecule type" value="Genomic_DNA"/>
</dbReference>
<dbReference type="AlphaFoldDB" id="A0A7Y2M0Q1"/>
<comment type="caution">
    <text evidence="1">The sequence shown here is derived from an EMBL/GenBank/DDBJ whole genome shotgun (WGS) entry which is preliminary data.</text>
</comment>